<gene>
    <name evidence="3" type="ORF">PIB30_065173</name>
</gene>
<sequence>MGTLYAVPVFHHGGSFIRHPNGELVYANGDVKRFDDLELDIDHINMGNLVVMLDELGYKNHKVMHWYDKNAPELETGINVIDGDQGIYELIDWMRMNEKPEFHIYVEHIISKPILAEDVGVGVRVRAETVNLDDSSNNEDIPNNQDDIGAIQYRRKRKENAETDPSSKKKVAEPEAKGKEKVDEAKGVGKSKSPRKNIHGKKTRGGVGPKDSDDDVAGPGVGAGHGARPKNKFYQPELVPSDEEYAYEYESEALKAPVSTDEEEFHRHAWPRV</sequence>
<feature type="compositionally biased region" description="Basic residues" evidence="1">
    <location>
        <begin position="192"/>
        <end position="204"/>
    </location>
</feature>
<feature type="domain" description="PB1-like" evidence="2">
    <location>
        <begin position="8"/>
        <end position="108"/>
    </location>
</feature>
<accession>A0ABU6VMZ6</accession>
<feature type="region of interest" description="Disordered" evidence="1">
    <location>
        <begin position="156"/>
        <end position="237"/>
    </location>
</feature>
<feature type="compositionally biased region" description="Basic and acidic residues" evidence="1">
    <location>
        <begin position="159"/>
        <end position="187"/>
    </location>
</feature>
<organism evidence="3 4">
    <name type="scientific">Stylosanthes scabra</name>
    <dbReference type="NCBI Taxonomy" id="79078"/>
    <lineage>
        <taxon>Eukaryota</taxon>
        <taxon>Viridiplantae</taxon>
        <taxon>Streptophyta</taxon>
        <taxon>Embryophyta</taxon>
        <taxon>Tracheophyta</taxon>
        <taxon>Spermatophyta</taxon>
        <taxon>Magnoliopsida</taxon>
        <taxon>eudicotyledons</taxon>
        <taxon>Gunneridae</taxon>
        <taxon>Pentapetalae</taxon>
        <taxon>rosids</taxon>
        <taxon>fabids</taxon>
        <taxon>Fabales</taxon>
        <taxon>Fabaceae</taxon>
        <taxon>Papilionoideae</taxon>
        <taxon>50 kb inversion clade</taxon>
        <taxon>dalbergioids sensu lato</taxon>
        <taxon>Dalbergieae</taxon>
        <taxon>Pterocarpus clade</taxon>
        <taxon>Stylosanthes</taxon>
    </lineage>
</organism>
<name>A0ABU6VMZ6_9FABA</name>
<evidence type="ECO:0000313" key="3">
    <source>
        <dbReference type="EMBL" id="MED6174043.1"/>
    </source>
</evidence>
<dbReference type="EMBL" id="JASCZI010151681">
    <property type="protein sequence ID" value="MED6174043.1"/>
    <property type="molecule type" value="Genomic_DNA"/>
</dbReference>
<evidence type="ECO:0000259" key="2">
    <source>
        <dbReference type="Pfam" id="PF26130"/>
    </source>
</evidence>
<evidence type="ECO:0000256" key="1">
    <source>
        <dbReference type="SAM" id="MobiDB-lite"/>
    </source>
</evidence>
<dbReference type="Pfam" id="PF26130">
    <property type="entry name" value="PB1-like"/>
    <property type="match status" value="1"/>
</dbReference>
<protein>
    <recommendedName>
        <fullName evidence="2">PB1-like domain-containing protein</fullName>
    </recommendedName>
</protein>
<evidence type="ECO:0000313" key="4">
    <source>
        <dbReference type="Proteomes" id="UP001341840"/>
    </source>
</evidence>
<comment type="caution">
    <text evidence="3">The sequence shown here is derived from an EMBL/GenBank/DDBJ whole genome shotgun (WGS) entry which is preliminary data.</text>
</comment>
<proteinExistence type="predicted"/>
<dbReference type="Proteomes" id="UP001341840">
    <property type="component" value="Unassembled WGS sequence"/>
</dbReference>
<feature type="region of interest" description="Disordered" evidence="1">
    <location>
        <begin position="254"/>
        <end position="273"/>
    </location>
</feature>
<keyword evidence="4" id="KW-1185">Reference proteome</keyword>
<dbReference type="InterPro" id="IPR058594">
    <property type="entry name" value="PB1-like_dom_pln"/>
</dbReference>
<reference evidence="3 4" key="1">
    <citation type="journal article" date="2023" name="Plants (Basel)">
        <title>Bridging the Gap: Combining Genomics and Transcriptomics Approaches to Understand Stylosanthes scabra, an Orphan Legume from the Brazilian Caatinga.</title>
        <authorList>
            <person name="Ferreira-Neto J.R.C."/>
            <person name="da Silva M.D."/>
            <person name="Binneck E."/>
            <person name="de Melo N.F."/>
            <person name="da Silva R.H."/>
            <person name="de Melo A.L.T.M."/>
            <person name="Pandolfi V."/>
            <person name="Bustamante F.O."/>
            <person name="Brasileiro-Vidal A.C."/>
            <person name="Benko-Iseppon A.M."/>
        </authorList>
    </citation>
    <scope>NUCLEOTIDE SEQUENCE [LARGE SCALE GENOMIC DNA]</scope>
    <source>
        <tissue evidence="3">Leaves</tissue>
    </source>
</reference>